<comment type="caution">
    <text evidence="23">The sequence shown here is derived from an EMBL/GenBank/DDBJ whole genome shotgun (WGS) entry which is preliminary data.</text>
</comment>
<dbReference type="SMART" id="SM01117">
    <property type="entry name" value="Cyt-b5"/>
    <property type="match status" value="1"/>
</dbReference>
<comment type="similarity">
    <text evidence="4">Belongs to the nitrate reductase family.</text>
</comment>
<evidence type="ECO:0000256" key="19">
    <source>
        <dbReference type="PIRSR" id="PIRSR000233-1"/>
    </source>
</evidence>
<dbReference type="InterPro" id="IPR017927">
    <property type="entry name" value="FAD-bd_FR_type"/>
</dbReference>
<evidence type="ECO:0000256" key="15">
    <source>
        <dbReference type="ARBA" id="ARBA00023004"/>
    </source>
</evidence>
<comment type="function">
    <text evidence="3">Nitrate reductase is a key enzyme involved in the first step of nitrate assimilation in plants, fungi and bacteria.</text>
</comment>
<dbReference type="PRINTS" id="PR00407">
    <property type="entry name" value="EUMOPTERIN"/>
</dbReference>
<keyword evidence="17" id="KW-1015">Disulfide bond</keyword>
<dbReference type="InterPro" id="IPR036374">
    <property type="entry name" value="OxRdtase_Mopterin-bd_sf"/>
</dbReference>
<comment type="cofactor">
    <cofactor evidence="2">
        <name>FAD</name>
        <dbReference type="ChEBI" id="CHEBI:57692"/>
    </cofactor>
</comment>
<comment type="cofactor">
    <cofactor evidence="1">
        <name>heme</name>
        <dbReference type="ChEBI" id="CHEBI:30413"/>
    </cofactor>
</comment>
<dbReference type="InterPro" id="IPR039261">
    <property type="entry name" value="FNR_nucleotide-bd"/>
</dbReference>
<name>A0A8H5C483_9AGAR</name>
<dbReference type="InterPro" id="IPR008333">
    <property type="entry name" value="Cbr1-like_FAD-bd_dom"/>
</dbReference>
<feature type="domain" description="FAD-binding FR-type" evidence="22">
    <location>
        <begin position="669"/>
        <end position="789"/>
    </location>
</feature>
<evidence type="ECO:0000256" key="14">
    <source>
        <dbReference type="ARBA" id="ARBA00023002"/>
    </source>
</evidence>
<dbReference type="PANTHER" id="PTHR19372">
    <property type="entry name" value="SULFITE REDUCTASE"/>
    <property type="match status" value="1"/>
</dbReference>
<evidence type="ECO:0000256" key="6">
    <source>
        <dbReference type="ARBA" id="ARBA00012673"/>
    </source>
</evidence>
<keyword evidence="10" id="KW-0285">Flavoprotein</keyword>
<sequence>MDKLQKRLSQLRNFNKKPDRKPAADTNPSSSASSEGSKSQSALSSSNVSSGPDSPASGTLPEPFYPVSLGDAASDLPVVLGKIPENLGVPAIPAVGAPEAIDTQDKGTPDKWVPRDPRMVRLTGKHPFNAEAKLSDLYSQGFFTSTNLFFVRNHGAVPEVDIEKAKNWQVEINGLCNNPVSFSVDDLRRTFEVITIPITLVCAGNRRKEQNVVQKSLGFSWGAAGISTALFTGVRLADVLNFVHPQKGAKHVVFEGADDLPNGHYGTSQLASWARDRKRGMLLAWAMNGKALEPDHGFPLRLVVPGQIGGRSVKWLTKIELSSIESQHHLHFHDNKVLPMPVGPDQARAETQWWYDPRYIIRDLNVNSAIATPDHDQVLAATSDSEEATFVLQGYAYAGGGRRVCRVEITLDEGTSWSLAEIKYPEDLFREVTHDDPVYGRIDLTEEDTCFCWCFWSYAVKVADLSKASSIAVRAMDESLALQPRDMYWNATGMMNNWWFRVVIHHLDNNTMKFEHPTMAGAQPGGWMQRLKDLGIDPTKPIFGAASTSDAGNVAPVESANDVPMTKAGVTRKIALSELAEHAGPENPWFVVRGEVYDATEYLSEHPGGPQSITLVAGDDATDDFMAIHSADARRKLAEYHIGTLEASGDAPEKEKDVVEDSAIFLHRKKWKKSALVSVKDVSKDSKVFRFALDNVEQALGLPTGQHVYVRLRRKTEKGGEKVPEGELVQRAYTPLSRETDKGFIDMLVKIYYPSNVFPSGGKMTLGFSELQIGDEVEFKGPIGHFTWLGDGKATIHGKVHTVRQVGLVCAGSGITPILQVLRGVFEDESDTSTEVWVIDVNRFADDILCKDELDVWAKKHPSRLHLRYSLTGKPVPEGWSHSVGRMDGDMMKAYLPRPSDEGIVCICGPPQMEQSGKDALMLFGWQPSTQIVIF</sequence>
<keyword evidence="8 19" id="KW-0500">Molybdenum</keyword>
<dbReference type="PROSITE" id="PS00191">
    <property type="entry name" value="CYTOCHROME_B5_1"/>
    <property type="match status" value="1"/>
</dbReference>
<evidence type="ECO:0000259" key="21">
    <source>
        <dbReference type="PROSITE" id="PS50255"/>
    </source>
</evidence>
<dbReference type="EC" id="1.7.1.3" evidence="6"/>
<keyword evidence="16" id="KW-0534">Nitrate assimilation</keyword>
<dbReference type="PROSITE" id="PS51384">
    <property type="entry name" value="FAD_FR"/>
    <property type="match status" value="1"/>
</dbReference>
<dbReference type="InterPro" id="IPR014756">
    <property type="entry name" value="Ig_E-set"/>
</dbReference>
<evidence type="ECO:0000256" key="17">
    <source>
        <dbReference type="ARBA" id="ARBA00023157"/>
    </source>
</evidence>
<dbReference type="InterPro" id="IPR001433">
    <property type="entry name" value="OxRdtase_FAD/NAD-bd"/>
</dbReference>
<dbReference type="InterPro" id="IPR001199">
    <property type="entry name" value="Cyt_B5-like_heme/steroid-bd"/>
</dbReference>
<dbReference type="SUPFAM" id="SSF55856">
    <property type="entry name" value="Cytochrome b5-like heme/steroid binding domain"/>
    <property type="match status" value="1"/>
</dbReference>
<dbReference type="Pfam" id="PF03404">
    <property type="entry name" value="Mo-co_dimer"/>
    <property type="match status" value="1"/>
</dbReference>
<dbReference type="AlphaFoldDB" id="A0A8H5C483"/>
<dbReference type="InterPro" id="IPR018506">
    <property type="entry name" value="Cyt_B5_heme-BS"/>
</dbReference>
<dbReference type="Gene3D" id="2.60.40.650">
    <property type="match status" value="1"/>
</dbReference>
<gene>
    <name evidence="23" type="ORF">D9611_011952</name>
</gene>
<evidence type="ECO:0000256" key="8">
    <source>
        <dbReference type="ARBA" id="ARBA00022505"/>
    </source>
</evidence>
<dbReference type="EMBL" id="JAACJK010000067">
    <property type="protein sequence ID" value="KAF5334698.1"/>
    <property type="molecule type" value="Genomic_DNA"/>
</dbReference>
<keyword evidence="12" id="KW-0274">FAD</keyword>
<evidence type="ECO:0000313" key="24">
    <source>
        <dbReference type="Proteomes" id="UP000541558"/>
    </source>
</evidence>
<dbReference type="SUPFAM" id="SSF56524">
    <property type="entry name" value="Oxidoreductase molybdopterin-binding domain"/>
    <property type="match status" value="1"/>
</dbReference>
<keyword evidence="15" id="KW-0408">Iron</keyword>
<evidence type="ECO:0000256" key="20">
    <source>
        <dbReference type="SAM" id="MobiDB-lite"/>
    </source>
</evidence>
<dbReference type="CDD" id="cd06183">
    <property type="entry name" value="cyt_b5_reduct_like"/>
    <property type="match status" value="1"/>
</dbReference>
<dbReference type="Pfam" id="PF00173">
    <property type="entry name" value="Cyt-b5"/>
    <property type="match status" value="1"/>
</dbReference>
<accession>A0A8H5C483</accession>
<dbReference type="Gene3D" id="3.10.120.10">
    <property type="entry name" value="Cytochrome b5-like heme/steroid binding domain"/>
    <property type="match status" value="1"/>
</dbReference>
<evidence type="ECO:0000256" key="5">
    <source>
        <dbReference type="ARBA" id="ARBA00011738"/>
    </source>
</evidence>
<feature type="region of interest" description="Disordered" evidence="20">
    <location>
        <begin position="1"/>
        <end position="62"/>
    </location>
</feature>
<evidence type="ECO:0000256" key="16">
    <source>
        <dbReference type="ARBA" id="ARBA00023063"/>
    </source>
</evidence>
<keyword evidence="24" id="KW-1185">Reference proteome</keyword>
<dbReference type="Gene3D" id="3.40.50.80">
    <property type="entry name" value="Nucleotide-binding domain of ferredoxin-NADP reductase (FNR) module"/>
    <property type="match status" value="1"/>
</dbReference>
<evidence type="ECO:0000256" key="4">
    <source>
        <dbReference type="ARBA" id="ARBA00006253"/>
    </source>
</evidence>
<feature type="domain" description="Cytochrome b5 heme-binding" evidence="21">
    <location>
        <begin position="571"/>
        <end position="646"/>
    </location>
</feature>
<dbReference type="PIRSF" id="PIRSF000233">
    <property type="entry name" value="Nitr_rd_NADH"/>
    <property type="match status" value="1"/>
</dbReference>
<dbReference type="SUPFAM" id="SSF63380">
    <property type="entry name" value="Riboflavin synthase domain-like"/>
    <property type="match status" value="1"/>
</dbReference>
<dbReference type="GO" id="GO:0042128">
    <property type="term" value="P:nitrate assimilation"/>
    <property type="evidence" value="ECO:0007669"/>
    <property type="project" value="UniProtKB-KW"/>
</dbReference>
<dbReference type="GO" id="GO:0006790">
    <property type="term" value="P:sulfur compound metabolic process"/>
    <property type="evidence" value="ECO:0007669"/>
    <property type="project" value="TreeGrafter"/>
</dbReference>
<dbReference type="Pfam" id="PF00175">
    <property type="entry name" value="NAD_binding_1"/>
    <property type="match status" value="1"/>
</dbReference>
<dbReference type="InterPro" id="IPR012137">
    <property type="entry name" value="Nitr_rd_NADH"/>
</dbReference>
<dbReference type="GO" id="GO:0008482">
    <property type="term" value="F:sulfite oxidase activity"/>
    <property type="evidence" value="ECO:0007669"/>
    <property type="project" value="TreeGrafter"/>
</dbReference>
<dbReference type="InterPro" id="IPR000572">
    <property type="entry name" value="OxRdtase_Mopterin-bd_dom"/>
</dbReference>
<dbReference type="InterPro" id="IPR022407">
    <property type="entry name" value="OxRdtase_Mopterin_BS"/>
</dbReference>
<evidence type="ECO:0000256" key="3">
    <source>
        <dbReference type="ARBA" id="ARBA00003838"/>
    </source>
</evidence>
<dbReference type="GO" id="GO:0050464">
    <property type="term" value="F:nitrate reductase (NADPH) activity"/>
    <property type="evidence" value="ECO:0007669"/>
    <property type="project" value="UniProtKB-EC"/>
</dbReference>
<comment type="subunit">
    <text evidence="5">Homodimer.</text>
</comment>
<reference evidence="23 24" key="1">
    <citation type="journal article" date="2020" name="ISME J.">
        <title>Uncovering the hidden diversity of litter-decomposition mechanisms in mushroom-forming fungi.</title>
        <authorList>
            <person name="Floudas D."/>
            <person name="Bentzer J."/>
            <person name="Ahren D."/>
            <person name="Johansson T."/>
            <person name="Persson P."/>
            <person name="Tunlid A."/>
        </authorList>
    </citation>
    <scope>NUCLEOTIDE SEQUENCE [LARGE SCALE GENOMIC DNA]</scope>
    <source>
        <strain evidence="23 24">CBS 175.51</strain>
    </source>
</reference>
<dbReference type="PANTHER" id="PTHR19372:SF7">
    <property type="entry name" value="SULFITE OXIDASE, MITOCHONDRIAL"/>
    <property type="match status" value="1"/>
</dbReference>
<proteinExistence type="inferred from homology"/>
<evidence type="ECO:0000256" key="18">
    <source>
        <dbReference type="ARBA" id="ARBA00049155"/>
    </source>
</evidence>
<keyword evidence="14" id="KW-0560">Oxidoreductase</keyword>
<dbReference type="Pfam" id="PF00174">
    <property type="entry name" value="Oxidored_molyb"/>
    <property type="match status" value="1"/>
</dbReference>
<evidence type="ECO:0000256" key="13">
    <source>
        <dbReference type="ARBA" id="ARBA00022857"/>
    </source>
</evidence>
<dbReference type="SUPFAM" id="SSF52343">
    <property type="entry name" value="Ferredoxin reductase-like, C-terminal NADP-linked domain"/>
    <property type="match status" value="1"/>
</dbReference>
<dbReference type="Pfam" id="PF00970">
    <property type="entry name" value="FAD_binding_6"/>
    <property type="match status" value="1"/>
</dbReference>
<organism evidence="23 24">
    <name type="scientific">Ephemerocybe angulata</name>
    <dbReference type="NCBI Taxonomy" id="980116"/>
    <lineage>
        <taxon>Eukaryota</taxon>
        <taxon>Fungi</taxon>
        <taxon>Dikarya</taxon>
        <taxon>Basidiomycota</taxon>
        <taxon>Agaricomycotina</taxon>
        <taxon>Agaricomycetes</taxon>
        <taxon>Agaricomycetidae</taxon>
        <taxon>Agaricales</taxon>
        <taxon>Agaricineae</taxon>
        <taxon>Psathyrellaceae</taxon>
        <taxon>Ephemerocybe</taxon>
    </lineage>
</organism>
<keyword evidence="13" id="KW-0521">NADP</keyword>
<feature type="compositionally biased region" description="Low complexity" evidence="20">
    <location>
        <begin position="29"/>
        <end position="57"/>
    </location>
</feature>
<feature type="binding site" evidence="19">
    <location>
        <position position="202"/>
    </location>
    <ligand>
        <name>Mo-molybdopterin</name>
        <dbReference type="ChEBI" id="CHEBI:71302"/>
    </ligand>
    <ligandPart>
        <name>Mo</name>
        <dbReference type="ChEBI" id="CHEBI:28685"/>
    </ligandPart>
</feature>
<dbReference type="Proteomes" id="UP000541558">
    <property type="component" value="Unassembled WGS sequence"/>
</dbReference>
<dbReference type="PRINTS" id="PR00363">
    <property type="entry name" value="CYTOCHROMEB5"/>
</dbReference>
<dbReference type="PROSITE" id="PS50255">
    <property type="entry name" value="CYTOCHROME_B5_2"/>
    <property type="match status" value="1"/>
</dbReference>
<keyword evidence="11 19" id="KW-0479">Metal-binding</keyword>
<evidence type="ECO:0000256" key="1">
    <source>
        <dbReference type="ARBA" id="ARBA00001971"/>
    </source>
</evidence>
<dbReference type="Gene3D" id="2.40.30.10">
    <property type="entry name" value="Translation factors"/>
    <property type="match status" value="1"/>
</dbReference>
<dbReference type="InterPro" id="IPR005066">
    <property type="entry name" value="MoCF_OxRdtse_dimer"/>
</dbReference>
<dbReference type="SUPFAM" id="SSF81296">
    <property type="entry name" value="E set domains"/>
    <property type="match status" value="1"/>
</dbReference>
<dbReference type="PROSITE" id="PS00559">
    <property type="entry name" value="MOLYBDOPTERIN_EUK"/>
    <property type="match status" value="1"/>
</dbReference>
<evidence type="ECO:0000259" key="22">
    <source>
        <dbReference type="PROSITE" id="PS51384"/>
    </source>
</evidence>
<keyword evidence="9" id="KW-0349">Heme</keyword>
<dbReference type="GO" id="GO:0043546">
    <property type="term" value="F:molybdopterin cofactor binding"/>
    <property type="evidence" value="ECO:0007669"/>
    <property type="project" value="InterPro"/>
</dbReference>
<evidence type="ECO:0000256" key="9">
    <source>
        <dbReference type="ARBA" id="ARBA00022617"/>
    </source>
</evidence>
<comment type="catalytic activity">
    <reaction evidence="18">
        <text>nitrite + NADP(+) + H2O = nitrate + NADPH + H(+)</text>
        <dbReference type="Rhea" id="RHEA:19061"/>
        <dbReference type="ChEBI" id="CHEBI:15377"/>
        <dbReference type="ChEBI" id="CHEBI:15378"/>
        <dbReference type="ChEBI" id="CHEBI:16301"/>
        <dbReference type="ChEBI" id="CHEBI:17632"/>
        <dbReference type="ChEBI" id="CHEBI:57783"/>
        <dbReference type="ChEBI" id="CHEBI:58349"/>
        <dbReference type="EC" id="1.7.1.3"/>
    </reaction>
</comment>
<evidence type="ECO:0000256" key="7">
    <source>
        <dbReference type="ARBA" id="ARBA00015499"/>
    </source>
</evidence>
<dbReference type="GO" id="GO:0006809">
    <property type="term" value="P:nitric oxide biosynthetic process"/>
    <property type="evidence" value="ECO:0007669"/>
    <property type="project" value="InterPro"/>
</dbReference>
<dbReference type="Gene3D" id="3.90.420.10">
    <property type="entry name" value="Oxidoreductase, molybdopterin-binding domain"/>
    <property type="match status" value="1"/>
</dbReference>
<dbReference type="InterPro" id="IPR017938">
    <property type="entry name" value="Riboflavin_synthase-like_b-brl"/>
</dbReference>
<evidence type="ECO:0000256" key="12">
    <source>
        <dbReference type="ARBA" id="ARBA00022827"/>
    </source>
</evidence>
<dbReference type="PRINTS" id="PR00406">
    <property type="entry name" value="CYTB5RDTASE"/>
</dbReference>
<comment type="cofactor">
    <cofactor evidence="19">
        <name>Mo-molybdopterin</name>
        <dbReference type="ChEBI" id="CHEBI:71302"/>
    </cofactor>
    <text evidence="19">Binds 1 Mo-molybdopterin (Mo-MPT) cofactor per subunit.</text>
</comment>
<dbReference type="InterPro" id="IPR036400">
    <property type="entry name" value="Cyt_B5-like_heme/steroid_sf"/>
</dbReference>
<dbReference type="OrthoDB" id="432685at2759"/>
<dbReference type="InterPro" id="IPR008335">
    <property type="entry name" value="Mopterin_OxRdtase_euk"/>
</dbReference>
<dbReference type="GO" id="GO:0030151">
    <property type="term" value="F:molybdenum ion binding"/>
    <property type="evidence" value="ECO:0007669"/>
    <property type="project" value="InterPro"/>
</dbReference>
<evidence type="ECO:0000256" key="11">
    <source>
        <dbReference type="ARBA" id="ARBA00022723"/>
    </source>
</evidence>
<evidence type="ECO:0000313" key="23">
    <source>
        <dbReference type="EMBL" id="KAF5334698.1"/>
    </source>
</evidence>
<dbReference type="GO" id="GO:0020037">
    <property type="term" value="F:heme binding"/>
    <property type="evidence" value="ECO:0007669"/>
    <property type="project" value="InterPro"/>
</dbReference>
<dbReference type="FunFam" id="3.90.420.10:FF:000005">
    <property type="entry name" value="Nitrate reductase"/>
    <property type="match status" value="1"/>
</dbReference>
<evidence type="ECO:0000256" key="2">
    <source>
        <dbReference type="ARBA" id="ARBA00001974"/>
    </source>
</evidence>
<evidence type="ECO:0000256" key="10">
    <source>
        <dbReference type="ARBA" id="ARBA00022630"/>
    </source>
</evidence>
<protein>
    <recommendedName>
        <fullName evidence="7">Nitrate reductase [NADPH]</fullName>
        <ecNumber evidence="6">1.7.1.3</ecNumber>
    </recommendedName>
</protein>